<evidence type="ECO:0000256" key="2">
    <source>
        <dbReference type="SAM" id="SignalP"/>
    </source>
</evidence>
<sequence length="665" mass="72409">MNRRIALALLAGIASAPTHAAAPTIPIEDFVRHPTYSGVKISPDGQYLAMTVDRGEQDVLTVLRTDNLSVVKVNQLPDDKSVGAFHWTSPERLMFTAVRKVGSFEQPFGTGEWFAVNADGSQPRPLIFYGTRDATQRNKQVDNERFSLLDTLRDDDRNVIMEVNFPLSKEGAGTELVMMDTLTGRRTSLGRAPKPECSMTLDAAKKARFAVCTSSRGDEGEYDERSELYRREDNGTWTLVNASRTDGKHLSVVRTTADGTVYASQSDGKAPDAIGTLDTNTGSFTPLHQDKVAEISRTIWSTDDKSLIAVVTEAGAPTVTLIDEAHPDAEIYGSLAAAFPGQMVDFASATTDGEQIVVSVYSDSNPGELYLYDRKAGKARFLMQGRAWLDPKQMASVKPFSVRTRDGTTVYGYLTLPKGSTGKNLPMIVNPHGGPIGPRDSWRFNSEAQLLANRGYAVLQVNFRGSGGYGDAFRDAGHRQWAQGIQNDIIDATRWAIDQGYADRERICIYGGSFGGYSSLMAPIRAPGLFQCAVGYVGVYDMEMMFTKGDIPRRTSGQRYLRRTLGTEKAELLAASPTAQAEKVGIPVLLVAGARDERAVPEQTEAMRDALARAGNPPVETLIQSGEMHGFYKEENNLALYTKMLAFFDRNIGAAAMAGAPAGGD</sequence>
<keyword evidence="2" id="KW-0732">Signal</keyword>
<dbReference type="Pfam" id="PF00326">
    <property type="entry name" value="Peptidase_S9"/>
    <property type="match status" value="1"/>
</dbReference>
<keyword evidence="1 4" id="KW-0378">Hydrolase</keyword>
<reference evidence="5" key="1">
    <citation type="journal article" date="2019" name="Int. J. Syst. Evol. Microbiol.">
        <title>The Global Catalogue of Microorganisms (GCM) 10K type strain sequencing project: providing services to taxonomists for standard genome sequencing and annotation.</title>
        <authorList>
            <consortium name="The Broad Institute Genomics Platform"/>
            <consortium name="The Broad Institute Genome Sequencing Center for Infectious Disease"/>
            <person name="Wu L."/>
            <person name="Ma J."/>
        </authorList>
    </citation>
    <scope>NUCLEOTIDE SEQUENCE [LARGE SCALE GENOMIC DNA]</scope>
    <source>
        <strain evidence="5">CCUG 55854</strain>
    </source>
</reference>
<feature type="chain" id="PRO_5047030068" evidence="2">
    <location>
        <begin position="21"/>
        <end position="665"/>
    </location>
</feature>
<dbReference type="InterPro" id="IPR029058">
    <property type="entry name" value="AB_hydrolase_fold"/>
</dbReference>
<evidence type="ECO:0000256" key="1">
    <source>
        <dbReference type="ARBA" id="ARBA00022801"/>
    </source>
</evidence>
<evidence type="ECO:0000313" key="5">
    <source>
        <dbReference type="Proteomes" id="UP001597033"/>
    </source>
</evidence>
<proteinExistence type="predicted"/>
<dbReference type="Gene3D" id="2.120.10.30">
    <property type="entry name" value="TolB, C-terminal domain"/>
    <property type="match status" value="1"/>
</dbReference>
<keyword evidence="5" id="KW-1185">Reference proteome</keyword>
<comment type="caution">
    <text evidence="4">The sequence shown here is derived from an EMBL/GenBank/DDBJ whole genome shotgun (WGS) entry which is preliminary data.</text>
</comment>
<protein>
    <submittedName>
        <fullName evidence="4">Alpha/beta hydrolase family protein</fullName>
        <ecNumber evidence="4">3.4.-.-</ecNumber>
    </submittedName>
</protein>
<dbReference type="InterPro" id="IPR001375">
    <property type="entry name" value="Peptidase_S9_cat"/>
</dbReference>
<dbReference type="SUPFAM" id="SSF53474">
    <property type="entry name" value="alpha/beta-Hydrolases"/>
    <property type="match status" value="1"/>
</dbReference>
<dbReference type="GO" id="GO:0016787">
    <property type="term" value="F:hydrolase activity"/>
    <property type="evidence" value="ECO:0007669"/>
    <property type="project" value="UniProtKB-KW"/>
</dbReference>
<dbReference type="EC" id="3.4.-.-" evidence="4"/>
<dbReference type="PANTHER" id="PTHR42776:SF27">
    <property type="entry name" value="DIPEPTIDYL PEPTIDASE FAMILY MEMBER 6"/>
    <property type="match status" value="1"/>
</dbReference>
<dbReference type="PANTHER" id="PTHR42776">
    <property type="entry name" value="SERINE PEPTIDASE S9 FAMILY MEMBER"/>
    <property type="match status" value="1"/>
</dbReference>
<feature type="signal peptide" evidence="2">
    <location>
        <begin position="1"/>
        <end position="20"/>
    </location>
</feature>
<organism evidence="4 5">
    <name type="scientific">Pseudoxanthomonas kaohsiungensis</name>
    <dbReference type="NCBI Taxonomy" id="283923"/>
    <lineage>
        <taxon>Bacteria</taxon>
        <taxon>Pseudomonadati</taxon>
        <taxon>Pseudomonadota</taxon>
        <taxon>Gammaproteobacteria</taxon>
        <taxon>Lysobacterales</taxon>
        <taxon>Lysobacteraceae</taxon>
        <taxon>Pseudoxanthomonas</taxon>
    </lineage>
</organism>
<accession>A0ABW3LYN4</accession>
<dbReference type="InterPro" id="IPR011042">
    <property type="entry name" value="6-blade_b-propeller_TolB-like"/>
</dbReference>
<evidence type="ECO:0000313" key="4">
    <source>
        <dbReference type="EMBL" id="MFD1043591.1"/>
    </source>
</evidence>
<name>A0ABW3LYN4_9GAMM</name>
<dbReference type="EMBL" id="JBHTKN010000012">
    <property type="protein sequence ID" value="MFD1043591.1"/>
    <property type="molecule type" value="Genomic_DNA"/>
</dbReference>
<dbReference type="Gene3D" id="3.40.50.1820">
    <property type="entry name" value="alpha/beta hydrolase"/>
    <property type="match status" value="1"/>
</dbReference>
<dbReference type="Proteomes" id="UP001597033">
    <property type="component" value="Unassembled WGS sequence"/>
</dbReference>
<evidence type="ECO:0000259" key="3">
    <source>
        <dbReference type="Pfam" id="PF00326"/>
    </source>
</evidence>
<gene>
    <name evidence="4" type="ORF">ACFQ2N_14655</name>
</gene>
<dbReference type="RefSeq" id="WP_162377254.1">
    <property type="nucleotide sequence ID" value="NZ_JBHTKN010000012.1"/>
</dbReference>
<dbReference type="SUPFAM" id="SSF82171">
    <property type="entry name" value="DPP6 N-terminal domain-like"/>
    <property type="match status" value="1"/>
</dbReference>
<feature type="domain" description="Peptidase S9 prolyl oligopeptidase catalytic" evidence="3">
    <location>
        <begin position="442"/>
        <end position="653"/>
    </location>
</feature>